<dbReference type="PRINTS" id="PR01748">
    <property type="entry name" value="AP2TNSCPFCT"/>
</dbReference>
<feature type="region of interest" description="Disordered" evidence="7">
    <location>
        <begin position="1"/>
        <end position="98"/>
    </location>
</feature>
<protein>
    <submittedName>
        <fullName evidence="10">TF_AP-2 domain-containing protein</fullName>
    </submittedName>
</protein>
<evidence type="ECO:0000256" key="3">
    <source>
        <dbReference type="ARBA" id="ARBA00023015"/>
    </source>
</evidence>
<dbReference type="Proteomes" id="UP000095280">
    <property type="component" value="Unplaced"/>
</dbReference>
<evidence type="ECO:0000256" key="1">
    <source>
        <dbReference type="ARBA" id="ARBA00004123"/>
    </source>
</evidence>
<evidence type="ECO:0000256" key="6">
    <source>
        <dbReference type="ARBA" id="ARBA00023242"/>
    </source>
</evidence>
<feature type="compositionally biased region" description="Polar residues" evidence="7">
    <location>
        <begin position="42"/>
        <end position="52"/>
    </location>
</feature>
<feature type="compositionally biased region" description="Polar residues" evidence="7">
    <location>
        <begin position="10"/>
        <end position="19"/>
    </location>
</feature>
<feature type="region of interest" description="Disordered" evidence="7">
    <location>
        <begin position="275"/>
        <end position="303"/>
    </location>
</feature>
<sequence>MQQQQQQQQSDTAVTSTPSKAAKEPLMSSASSQPCSAGSENEGFSQSQSTAELHQRQEAQEDGTGCYDNSGDDSSEQRPPVGSADNDRPSDSAVKTQALEPKYSYSGCDLHPPYFPPPACQQPHQFDICPETQSQLNWTHEFSSPSAGCYGPIAPDTTYQQQHMRQHRHFPVAPTTPPPPPHAEPPPSNIEYLFPDFQTDKLSGSLLLSPLQEKMSSPVKECDQYLSQHSQMQFQLQSQNLAQLHQQHTYELQEKSELVCRSVAKLEADLFEVDSTPELKPGTGAAPLEEAKPPSRAVLEKRNLPSPAVRLKKEKQQPHHSELFCTVPGRLSLLSSTSKYKVTVGEVRRRLGAPECLNASLLGGLLRRAKSKNGGRSLRDRLDRIGLALPAGRRKAAPVTLMTSMVEGMRLLLGGCHNVIDLLNTDGTAASPADQPAAPGAEQLQQQLTDFSLITHGFGRPTMVSAFGALQNVLSEMTRLTDAELLRPMAGK</sequence>
<evidence type="ECO:0000313" key="9">
    <source>
        <dbReference type="Proteomes" id="UP000095280"/>
    </source>
</evidence>
<accession>A0A1I8G6Z5</accession>
<keyword evidence="5" id="KW-0804">Transcription</keyword>
<feature type="compositionally biased region" description="Low complexity" evidence="7">
    <location>
        <begin position="28"/>
        <end position="39"/>
    </location>
</feature>
<dbReference type="GO" id="GO:0005634">
    <property type="term" value="C:nucleus"/>
    <property type="evidence" value="ECO:0007669"/>
    <property type="project" value="UniProtKB-SubCell"/>
</dbReference>
<dbReference type="InterPro" id="IPR004979">
    <property type="entry name" value="TF_AP2"/>
</dbReference>
<comment type="similarity">
    <text evidence="2">Belongs to the AP-2 family.</text>
</comment>
<dbReference type="GO" id="GO:0000977">
    <property type="term" value="F:RNA polymerase II transcription regulatory region sequence-specific DNA binding"/>
    <property type="evidence" value="ECO:0007669"/>
    <property type="project" value="TreeGrafter"/>
</dbReference>
<keyword evidence="6" id="KW-0539">Nucleus</keyword>
<feature type="compositionally biased region" description="Basic and acidic residues" evidence="7">
    <location>
        <begin position="289"/>
        <end position="303"/>
    </location>
</feature>
<name>A0A1I8G6Z5_9PLAT</name>
<evidence type="ECO:0000259" key="8">
    <source>
        <dbReference type="Pfam" id="PF03299"/>
    </source>
</evidence>
<organism evidence="9 10">
    <name type="scientific">Macrostomum lignano</name>
    <dbReference type="NCBI Taxonomy" id="282301"/>
    <lineage>
        <taxon>Eukaryota</taxon>
        <taxon>Metazoa</taxon>
        <taxon>Spiralia</taxon>
        <taxon>Lophotrochozoa</taxon>
        <taxon>Platyhelminthes</taxon>
        <taxon>Rhabditophora</taxon>
        <taxon>Macrostomorpha</taxon>
        <taxon>Macrostomida</taxon>
        <taxon>Macrostomidae</taxon>
        <taxon>Macrostomum</taxon>
    </lineage>
</organism>
<keyword evidence="9" id="KW-1185">Reference proteome</keyword>
<keyword evidence="4" id="KW-0238">DNA-binding</keyword>
<dbReference type="PANTHER" id="PTHR10812">
    <property type="entry name" value="TRANSCRIPTION FACTOR AP-2"/>
    <property type="match status" value="1"/>
</dbReference>
<evidence type="ECO:0000256" key="4">
    <source>
        <dbReference type="ARBA" id="ARBA00023125"/>
    </source>
</evidence>
<evidence type="ECO:0000313" key="10">
    <source>
        <dbReference type="WBParaSite" id="maker-uti_cns_0000929-snap-gene-0.7-mRNA-1"/>
    </source>
</evidence>
<evidence type="ECO:0000256" key="5">
    <source>
        <dbReference type="ARBA" id="ARBA00023163"/>
    </source>
</evidence>
<keyword evidence="3" id="KW-0805">Transcription regulation</keyword>
<dbReference type="Pfam" id="PF03299">
    <property type="entry name" value="TF_AP-2"/>
    <property type="match status" value="2"/>
</dbReference>
<dbReference type="GO" id="GO:0042127">
    <property type="term" value="P:regulation of cell population proliferation"/>
    <property type="evidence" value="ECO:0007669"/>
    <property type="project" value="TreeGrafter"/>
</dbReference>
<dbReference type="InterPro" id="IPR013854">
    <property type="entry name" value="TF_AP2_C"/>
</dbReference>
<proteinExistence type="inferred from homology"/>
<evidence type="ECO:0000256" key="2">
    <source>
        <dbReference type="ARBA" id="ARBA00007770"/>
    </source>
</evidence>
<dbReference type="PANTHER" id="PTHR10812:SF17">
    <property type="entry name" value="TRANSCRIPTION FACTOR AP-2, ISOFORM D"/>
    <property type="match status" value="1"/>
</dbReference>
<reference evidence="10" key="1">
    <citation type="submission" date="2016-11" db="UniProtKB">
        <authorList>
            <consortium name="WormBaseParasite"/>
        </authorList>
    </citation>
    <scope>IDENTIFICATION</scope>
</reference>
<dbReference type="WBParaSite" id="maker-uti_cns_0000929-snap-gene-0.7-mRNA-1">
    <property type="protein sequence ID" value="maker-uti_cns_0000929-snap-gene-0.7-mRNA-1"/>
    <property type="gene ID" value="maker-uti_cns_0000929-snap-gene-0.7"/>
</dbReference>
<feature type="domain" description="Transcription factor AP-2 C-terminal" evidence="8">
    <location>
        <begin position="419"/>
        <end position="477"/>
    </location>
</feature>
<dbReference type="AlphaFoldDB" id="A0A1I8G6Z5"/>
<evidence type="ECO:0000256" key="7">
    <source>
        <dbReference type="SAM" id="MobiDB-lite"/>
    </source>
</evidence>
<feature type="domain" description="Transcription factor AP-2 C-terminal" evidence="8">
    <location>
        <begin position="324"/>
        <end position="408"/>
    </location>
</feature>
<comment type="subcellular location">
    <subcellularLocation>
        <location evidence="1">Nucleus</location>
    </subcellularLocation>
</comment>
<dbReference type="GO" id="GO:0000981">
    <property type="term" value="F:DNA-binding transcription factor activity, RNA polymerase II-specific"/>
    <property type="evidence" value="ECO:0007669"/>
    <property type="project" value="TreeGrafter"/>
</dbReference>